<dbReference type="Gene3D" id="2.30.22.10">
    <property type="entry name" value="Head domain of nucleotide exchange factor GrpE"/>
    <property type="match status" value="1"/>
</dbReference>
<comment type="caution">
    <text evidence="1">The sequence shown here is derived from an EMBL/GenBank/DDBJ whole genome shotgun (WGS) entry which is preliminary data.</text>
</comment>
<accession>A0ABP7NSQ0</accession>
<dbReference type="InterPro" id="IPR009012">
    <property type="entry name" value="GrpE_head"/>
</dbReference>
<sequence>MNWGLLIAAAAAIAEVALVAGYLLRGAVDPVGHRTSGGIRGPEASPAATERADDLIMALTGAYDTSTEDSVRSYVRQELERAGVTRVAPDPGAPFDPQRFRCVATVPATRSSGRLGTVMRTERPGWTRVRDGRPLRAADVTVWSAAE</sequence>
<keyword evidence="2" id="KW-1185">Reference proteome</keyword>
<organism evidence="1 2">
    <name type="scientific">Gordonia caeni</name>
    <dbReference type="NCBI Taxonomy" id="1007097"/>
    <lineage>
        <taxon>Bacteria</taxon>
        <taxon>Bacillati</taxon>
        <taxon>Actinomycetota</taxon>
        <taxon>Actinomycetes</taxon>
        <taxon>Mycobacteriales</taxon>
        <taxon>Gordoniaceae</taxon>
        <taxon>Gordonia</taxon>
    </lineage>
</organism>
<evidence type="ECO:0008006" key="3">
    <source>
        <dbReference type="Google" id="ProtNLM"/>
    </source>
</evidence>
<dbReference type="EMBL" id="BAAAZW010000002">
    <property type="protein sequence ID" value="GAA3953307.1"/>
    <property type="molecule type" value="Genomic_DNA"/>
</dbReference>
<name>A0ABP7NSQ0_9ACTN</name>
<evidence type="ECO:0000313" key="1">
    <source>
        <dbReference type="EMBL" id="GAA3953307.1"/>
    </source>
</evidence>
<proteinExistence type="predicted"/>
<reference evidence="2" key="1">
    <citation type="journal article" date="2019" name="Int. J. Syst. Evol. Microbiol.">
        <title>The Global Catalogue of Microorganisms (GCM) 10K type strain sequencing project: providing services to taxonomists for standard genome sequencing and annotation.</title>
        <authorList>
            <consortium name="The Broad Institute Genomics Platform"/>
            <consortium name="The Broad Institute Genome Sequencing Center for Infectious Disease"/>
            <person name="Wu L."/>
            <person name="Ma J."/>
        </authorList>
    </citation>
    <scope>NUCLEOTIDE SEQUENCE [LARGE SCALE GENOMIC DNA]</scope>
    <source>
        <strain evidence="2">JCM 16923</strain>
    </source>
</reference>
<dbReference type="RefSeq" id="WP_344781115.1">
    <property type="nucleotide sequence ID" value="NZ_BAAAZW010000002.1"/>
</dbReference>
<protein>
    <recommendedName>
        <fullName evidence="3">GrpE protein</fullName>
    </recommendedName>
</protein>
<dbReference type="Proteomes" id="UP001418444">
    <property type="component" value="Unassembled WGS sequence"/>
</dbReference>
<evidence type="ECO:0000313" key="2">
    <source>
        <dbReference type="Proteomes" id="UP001418444"/>
    </source>
</evidence>
<gene>
    <name evidence="1" type="ORF">GCM10022231_09420</name>
</gene>